<dbReference type="AlphaFoldDB" id="A0A0V1AQ33"/>
<comment type="caution">
    <text evidence="1">The sequence shown here is derived from an EMBL/GenBank/DDBJ whole genome shotgun (WGS) entry which is preliminary data.</text>
</comment>
<sequence>MADYLCINIGSVKISKETFIPVFRKTIKANANEIKEIFGLSDSLLKLQDRSEQITKQQQPCPNRSMFTICRDITLKRETKKEKRNQIFHRISQTVIDCALFNSIKIYPAPHCFKLLCNE</sequence>
<keyword evidence="2" id="KW-1185">Reference proteome</keyword>
<proteinExistence type="predicted"/>
<dbReference type="OrthoDB" id="5929684at2759"/>
<dbReference type="EMBL" id="JYDH01000475">
    <property type="protein sequence ID" value="KRY26323.1"/>
    <property type="molecule type" value="Genomic_DNA"/>
</dbReference>
<protein>
    <submittedName>
        <fullName evidence="1">Uncharacterized protein</fullName>
    </submittedName>
</protein>
<name>A0A0V1AQ33_TRISP</name>
<evidence type="ECO:0000313" key="2">
    <source>
        <dbReference type="Proteomes" id="UP000054776"/>
    </source>
</evidence>
<dbReference type="InParanoid" id="A0A0V1AQ33"/>
<dbReference type="Proteomes" id="UP000054776">
    <property type="component" value="Unassembled WGS sequence"/>
</dbReference>
<reference evidence="1 2" key="1">
    <citation type="submission" date="2015-01" db="EMBL/GenBank/DDBJ databases">
        <title>Evolution of Trichinella species and genotypes.</title>
        <authorList>
            <person name="Korhonen P.K."/>
            <person name="Edoardo P."/>
            <person name="Giuseppe L.R."/>
            <person name="Gasser R.B."/>
        </authorList>
    </citation>
    <scope>NUCLEOTIDE SEQUENCE [LARGE SCALE GENOMIC DNA]</scope>
    <source>
        <strain evidence="1">ISS3</strain>
    </source>
</reference>
<gene>
    <name evidence="1" type="ORF">T01_1834</name>
</gene>
<accession>A0A0V1AQ33</accession>
<organism evidence="1 2">
    <name type="scientific">Trichinella spiralis</name>
    <name type="common">Trichina worm</name>
    <dbReference type="NCBI Taxonomy" id="6334"/>
    <lineage>
        <taxon>Eukaryota</taxon>
        <taxon>Metazoa</taxon>
        <taxon>Ecdysozoa</taxon>
        <taxon>Nematoda</taxon>
        <taxon>Enoplea</taxon>
        <taxon>Dorylaimia</taxon>
        <taxon>Trichinellida</taxon>
        <taxon>Trichinellidae</taxon>
        <taxon>Trichinella</taxon>
    </lineage>
</organism>
<evidence type="ECO:0000313" key="1">
    <source>
        <dbReference type="EMBL" id="KRY26323.1"/>
    </source>
</evidence>